<dbReference type="RefSeq" id="XP_014156603.1">
    <property type="nucleotide sequence ID" value="XM_014301128.1"/>
</dbReference>
<sequence>MADGIHRRFLRAELKPHIGKLPKEADARTHMRYRPNSPYEDWLLYHSPLYDKKDGYKQTIGHCLRRTKKARTWSTGMSSVWGRWQMWCDEADLECYTLLVPGSKGQHVLHK</sequence>
<proteinExistence type="predicted"/>
<dbReference type="EMBL" id="KQ241901">
    <property type="protein sequence ID" value="KNC82701.1"/>
    <property type="molecule type" value="Genomic_DNA"/>
</dbReference>
<protein>
    <submittedName>
        <fullName evidence="1">Uncharacterized protein</fullName>
    </submittedName>
</protein>
<keyword evidence="2" id="KW-1185">Reference proteome</keyword>
<evidence type="ECO:0000313" key="1">
    <source>
        <dbReference type="EMBL" id="KNC82701.1"/>
    </source>
</evidence>
<gene>
    <name evidence="1" type="ORF">SARC_05019</name>
</gene>
<reference evidence="1 2" key="1">
    <citation type="submission" date="2011-02" db="EMBL/GenBank/DDBJ databases">
        <title>The Genome Sequence of Sphaeroforma arctica JP610.</title>
        <authorList>
            <consortium name="The Broad Institute Genome Sequencing Platform"/>
            <person name="Russ C."/>
            <person name="Cuomo C."/>
            <person name="Young S.K."/>
            <person name="Zeng Q."/>
            <person name="Gargeya S."/>
            <person name="Alvarado L."/>
            <person name="Berlin A."/>
            <person name="Chapman S.B."/>
            <person name="Chen Z."/>
            <person name="Freedman E."/>
            <person name="Gellesch M."/>
            <person name="Goldberg J."/>
            <person name="Griggs A."/>
            <person name="Gujja S."/>
            <person name="Heilman E."/>
            <person name="Heiman D."/>
            <person name="Howarth C."/>
            <person name="Mehta T."/>
            <person name="Neiman D."/>
            <person name="Pearson M."/>
            <person name="Roberts A."/>
            <person name="Saif S."/>
            <person name="Shea T."/>
            <person name="Shenoy N."/>
            <person name="Sisk P."/>
            <person name="Stolte C."/>
            <person name="Sykes S."/>
            <person name="White J."/>
            <person name="Yandava C."/>
            <person name="Burger G."/>
            <person name="Gray M.W."/>
            <person name="Holland P.W.H."/>
            <person name="King N."/>
            <person name="Lang F.B.F."/>
            <person name="Roger A.J."/>
            <person name="Ruiz-Trillo I."/>
            <person name="Haas B."/>
            <person name="Nusbaum C."/>
            <person name="Birren B."/>
        </authorList>
    </citation>
    <scope>NUCLEOTIDE SEQUENCE [LARGE SCALE GENOMIC DNA]</scope>
    <source>
        <strain evidence="1 2">JP610</strain>
    </source>
</reference>
<accession>A0A0L0G1K9</accession>
<evidence type="ECO:0000313" key="2">
    <source>
        <dbReference type="Proteomes" id="UP000054560"/>
    </source>
</evidence>
<dbReference type="GeneID" id="25905523"/>
<name>A0A0L0G1K9_9EUKA</name>
<dbReference type="Proteomes" id="UP000054560">
    <property type="component" value="Unassembled WGS sequence"/>
</dbReference>
<dbReference type="AlphaFoldDB" id="A0A0L0G1K9"/>
<organism evidence="1 2">
    <name type="scientific">Sphaeroforma arctica JP610</name>
    <dbReference type="NCBI Taxonomy" id="667725"/>
    <lineage>
        <taxon>Eukaryota</taxon>
        <taxon>Ichthyosporea</taxon>
        <taxon>Ichthyophonida</taxon>
        <taxon>Sphaeroforma</taxon>
    </lineage>
</organism>